<accession>A0A9N9E4V8</accession>
<name>A0A9N9E4V8_9GLOM</name>
<dbReference type="AlphaFoldDB" id="A0A9N9E4V8"/>
<keyword evidence="2" id="KW-1185">Reference proteome</keyword>
<comment type="caution">
    <text evidence="1">The sequence shown here is derived from an EMBL/GenBank/DDBJ whole genome shotgun (WGS) entry which is preliminary data.</text>
</comment>
<evidence type="ECO:0000313" key="1">
    <source>
        <dbReference type="EMBL" id="CAG8665186.1"/>
    </source>
</evidence>
<evidence type="ECO:0000313" key="2">
    <source>
        <dbReference type="Proteomes" id="UP000789739"/>
    </source>
</evidence>
<proteinExistence type="predicted"/>
<gene>
    <name evidence="1" type="ORF">PBRASI_LOCUS11005</name>
</gene>
<reference evidence="1" key="1">
    <citation type="submission" date="2021-06" db="EMBL/GenBank/DDBJ databases">
        <authorList>
            <person name="Kallberg Y."/>
            <person name="Tangrot J."/>
            <person name="Rosling A."/>
        </authorList>
    </citation>
    <scope>NUCLEOTIDE SEQUENCE</scope>
    <source>
        <strain evidence="1">BR232B</strain>
    </source>
</reference>
<organism evidence="1 2">
    <name type="scientific">Paraglomus brasilianum</name>
    <dbReference type="NCBI Taxonomy" id="144538"/>
    <lineage>
        <taxon>Eukaryota</taxon>
        <taxon>Fungi</taxon>
        <taxon>Fungi incertae sedis</taxon>
        <taxon>Mucoromycota</taxon>
        <taxon>Glomeromycotina</taxon>
        <taxon>Glomeromycetes</taxon>
        <taxon>Paraglomerales</taxon>
        <taxon>Paraglomeraceae</taxon>
        <taxon>Paraglomus</taxon>
    </lineage>
</organism>
<feature type="non-terminal residue" evidence="1">
    <location>
        <position position="40"/>
    </location>
</feature>
<sequence>MPALPNSTHSSEGRLYLLNMTGPKALQIVLFEMVRFFQKV</sequence>
<dbReference type="EMBL" id="CAJVPI010004104">
    <property type="protein sequence ID" value="CAG8665186.1"/>
    <property type="molecule type" value="Genomic_DNA"/>
</dbReference>
<protein>
    <submittedName>
        <fullName evidence="1">4905_t:CDS:1</fullName>
    </submittedName>
</protein>
<dbReference type="Proteomes" id="UP000789739">
    <property type="component" value="Unassembled WGS sequence"/>
</dbReference>